<feature type="transmembrane region" description="Helical" evidence="6">
    <location>
        <begin position="140"/>
        <end position="163"/>
    </location>
</feature>
<evidence type="ECO:0000259" key="7">
    <source>
        <dbReference type="Pfam" id="PF09335"/>
    </source>
</evidence>
<reference evidence="8" key="1">
    <citation type="submission" date="2020-05" db="EMBL/GenBank/DDBJ databases">
        <authorList>
            <person name="Chiriac C."/>
            <person name="Salcher M."/>
            <person name="Ghai R."/>
            <person name="Kavagutti S V."/>
        </authorList>
    </citation>
    <scope>NUCLEOTIDE SEQUENCE</scope>
</reference>
<dbReference type="PANTHER" id="PTHR42709">
    <property type="entry name" value="ALKALINE PHOSPHATASE LIKE PROTEIN"/>
    <property type="match status" value="1"/>
</dbReference>
<evidence type="ECO:0000256" key="2">
    <source>
        <dbReference type="ARBA" id="ARBA00022475"/>
    </source>
</evidence>
<protein>
    <submittedName>
        <fullName evidence="8">Unannotated protein</fullName>
    </submittedName>
</protein>
<evidence type="ECO:0000256" key="1">
    <source>
        <dbReference type="ARBA" id="ARBA00004651"/>
    </source>
</evidence>
<keyword evidence="2" id="KW-1003">Cell membrane</keyword>
<feature type="transmembrane region" description="Helical" evidence="6">
    <location>
        <begin position="50"/>
        <end position="76"/>
    </location>
</feature>
<dbReference type="GO" id="GO:0005886">
    <property type="term" value="C:plasma membrane"/>
    <property type="evidence" value="ECO:0007669"/>
    <property type="project" value="UniProtKB-SubCell"/>
</dbReference>
<gene>
    <name evidence="8" type="ORF">UFOPK1684_01510</name>
</gene>
<evidence type="ECO:0000256" key="4">
    <source>
        <dbReference type="ARBA" id="ARBA00022989"/>
    </source>
</evidence>
<dbReference type="InterPro" id="IPR051311">
    <property type="entry name" value="DedA_domain"/>
</dbReference>
<comment type="subcellular location">
    <subcellularLocation>
        <location evidence="1">Cell membrane</location>
        <topology evidence="1">Multi-pass membrane protein</topology>
    </subcellularLocation>
</comment>
<dbReference type="PANTHER" id="PTHR42709:SF6">
    <property type="entry name" value="UNDECAPRENYL PHOSPHATE TRANSPORTER A"/>
    <property type="match status" value="1"/>
</dbReference>
<feature type="transmembrane region" description="Helical" evidence="6">
    <location>
        <begin position="175"/>
        <end position="193"/>
    </location>
</feature>
<dbReference type="InterPro" id="IPR032816">
    <property type="entry name" value="VTT_dom"/>
</dbReference>
<name>A0A6J6FDC3_9ZZZZ</name>
<sequence>MLEFAVSVIERIGVLGAGLLIALETVIAPLPSEVVLLLTGVNVSEGNFSFLGALLITTTGSLVGASLLYAAGYFLSAERLEVLIARYGKFLGITVGDLRKTLSWFERYGSPVVLFGRLIPIVRSLVSIPAGLVQMNFAQFLALTAVGSGIWNSIWISLGFTLGENWQIAERYSSILDYIAYAALGAALIYWLVRFVRRQRASREPLDR</sequence>
<feature type="domain" description="VTT" evidence="7">
    <location>
        <begin position="30"/>
        <end position="159"/>
    </location>
</feature>
<evidence type="ECO:0000313" key="8">
    <source>
        <dbReference type="EMBL" id="CAB4582548.1"/>
    </source>
</evidence>
<accession>A0A6J6FDC3</accession>
<evidence type="ECO:0000256" key="3">
    <source>
        <dbReference type="ARBA" id="ARBA00022692"/>
    </source>
</evidence>
<organism evidence="8">
    <name type="scientific">freshwater metagenome</name>
    <dbReference type="NCBI Taxonomy" id="449393"/>
    <lineage>
        <taxon>unclassified sequences</taxon>
        <taxon>metagenomes</taxon>
        <taxon>ecological metagenomes</taxon>
    </lineage>
</organism>
<feature type="transmembrane region" description="Helical" evidence="6">
    <location>
        <begin position="12"/>
        <end position="30"/>
    </location>
</feature>
<keyword evidence="5 6" id="KW-0472">Membrane</keyword>
<keyword evidence="4 6" id="KW-1133">Transmembrane helix</keyword>
<dbReference type="AlphaFoldDB" id="A0A6J6FDC3"/>
<proteinExistence type="predicted"/>
<dbReference type="EMBL" id="CAEZTM010000119">
    <property type="protein sequence ID" value="CAB4582548.1"/>
    <property type="molecule type" value="Genomic_DNA"/>
</dbReference>
<dbReference type="Pfam" id="PF09335">
    <property type="entry name" value="VTT_dom"/>
    <property type="match status" value="1"/>
</dbReference>
<evidence type="ECO:0000256" key="6">
    <source>
        <dbReference type="SAM" id="Phobius"/>
    </source>
</evidence>
<keyword evidence="3 6" id="KW-0812">Transmembrane</keyword>
<evidence type="ECO:0000256" key="5">
    <source>
        <dbReference type="ARBA" id="ARBA00023136"/>
    </source>
</evidence>